<proteinExistence type="predicted"/>
<evidence type="ECO:0000259" key="5">
    <source>
        <dbReference type="PROSITE" id="PS50228"/>
    </source>
</evidence>
<name>F1SW77_9TELE</name>
<keyword evidence="3" id="KW-0677">Repeat</keyword>
<evidence type="ECO:0000256" key="1">
    <source>
        <dbReference type="ARBA" id="ARBA00022546"/>
    </source>
</evidence>
<dbReference type="Pfam" id="PF02140">
    <property type="entry name" value="SUEL_Lectin"/>
    <property type="match status" value="2"/>
</dbReference>
<dbReference type="CDD" id="cd22836">
    <property type="entry name" value="Gal_Rha_Lectin_RBL_rpt2"/>
    <property type="match status" value="2"/>
</dbReference>
<accession>F1SW77</accession>
<evidence type="ECO:0000313" key="6">
    <source>
        <dbReference type="EMBL" id="BAK14341.1"/>
    </source>
</evidence>
<keyword evidence="4" id="KW-0732">Signal</keyword>
<reference evidence="6" key="1">
    <citation type="journal article" date="2013" name="Fish Physiol. Biochem.">
        <title>Domain composition of rhamnose-binding lectin from shishamo smelt eggs and its carbohydrate-binding profiles.</title>
        <authorList>
            <person name="Hosono M."/>
            <person name="Sugawara S."/>
            <person name="Tatsuta T."/>
            <person name="Hikita T."/>
            <person name="Kominami J."/>
            <person name="Nakamura-Tsuruta S."/>
            <person name="Hirabayashi J."/>
            <person name="Kawsar S.M.A."/>
            <person name="Ozeki Y."/>
            <person name="Hakomori S."/>
            <person name="Nitta K."/>
        </authorList>
    </citation>
    <scope>NUCLEOTIDE SEQUENCE</scope>
</reference>
<evidence type="ECO:0000256" key="2">
    <source>
        <dbReference type="ARBA" id="ARBA00022734"/>
    </source>
</evidence>
<dbReference type="GO" id="GO:0030246">
    <property type="term" value="F:carbohydrate binding"/>
    <property type="evidence" value="ECO:0007669"/>
    <property type="project" value="UniProtKB-KW"/>
</dbReference>
<evidence type="ECO:0000256" key="4">
    <source>
        <dbReference type="SAM" id="SignalP"/>
    </source>
</evidence>
<feature type="signal peptide" evidence="4">
    <location>
        <begin position="1"/>
        <end position="21"/>
    </location>
</feature>
<feature type="chain" id="PRO_5003275689" evidence="4">
    <location>
        <begin position="22"/>
        <end position="213"/>
    </location>
</feature>
<feature type="domain" description="SUEL-type lectin" evidence="5">
    <location>
        <begin position="123"/>
        <end position="213"/>
    </location>
</feature>
<dbReference type="PANTHER" id="PTHR46780">
    <property type="entry name" value="PROTEIN EVA-1"/>
    <property type="match status" value="1"/>
</dbReference>
<keyword evidence="1" id="KW-0348">Hemagglutinin</keyword>
<protein>
    <submittedName>
        <fullName evidence="6">Rhamnose-binding lectin</fullName>
    </submittedName>
</protein>
<organism evidence="6">
    <name type="scientific">Spirinchus lanceolatus</name>
    <dbReference type="NCBI Taxonomy" id="136040"/>
    <lineage>
        <taxon>Eukaryota</taxon>
        <taxon>Metazoa</taxon>
        <taxon>Chordata</taxon>
        <taxon>Craniata</taxon>
        <taxon>Vertebrata</taxon>
        <taxon>Euteleostomi</taxon>
        <taxon>Actinopterygii</taxon>
        <taxon>Neopterygii</taxon>
        <taxon>Teleostei</taxon>
        <taxon>Stomiati</taxon>
        <taxon>Osmeriformes</taxon>
        <taxon>Osmeridae</taxon>
        <taxon>Spirinchus</taxon>
    </lineage>
</organism>
<keyword evidence="2 6" id="KW-0430">Lectin</keyword>
<sequence>MSPRLTLGALILLVCCMSTGAVTTDICEGQQATLNCGSSVIDVVSANYGRTNRVTCISGRPRHQIRNTNCFNPTTFTLVAGMCNGHTSCSLDASNSVFSDPCSGTYKYLHVIYNCILPKTTVICEGQQDTLNCGSSHINVISANYGRTDRVTCVTGRPPSQISNTNCLNPTTLLSVAGRCNGYTSCYLYASNSVFSDPCFGTYKYLYVTYTCI</sequence>
<dbReference type="InterPro" id="IPR000922">
    <property type="entry name" value="Lectin_gal-bd_dom"/>
</dbReference>
<dbReference type="Gene3D" id="2.60.120.740">
    <property type="match status" value="2"/>
</dbReference>
<dbReference type="InterPro" id="IPR043159">
    <property type="entry name" value="Lectin_gal-bd_sf"/>
</dbReference>
<feature type="domain" description="SUEL-type lectin" evidence="5">
    <location>
        <begin position="26"/>
        <end position="116"/>
    </location>
</feature>
<evidence type="ECO:0000256" key="3">
    <source>
        <dbReference type="ARBA" id="ARBA00022737"/>
    </source>
</evidence>
<dbReference type="FunFam" id="2.60.120.740:FF:000003">
    <property type="entry name" value="Protein eva-1 homolog C"/>
    <property type="match status" value="2"/>
</dbReference>
<gene>
    <name evidence="6" type="primary">rblol</name>
</gene>
<dbReference type="EMBL" id="AB444586">
    <property type="protein sequence ID" value="BAK14341.1"/>
    <property type="molecule type" value="Genomic_DNA"/>
</dbReference>
<dbReference type="AlphaFoldDB" id="F1SW77"/>
<dbReference type="PROSITE" id="PS50228">
    <property type="entry name" value="SUEL_LECTIN"/>
    <property type="match status" value="2"/>
</dbReference>